<dbReference type="InterPro" id="IPR011006">
    <property type="entry name" value="CheY-like_superfamily"/>
</dbReference>
<comment type="caution">
    <text evidence="1">Lacks conserved residue(s) required for the propagation of feature annotation.</text>
</comment>
<sequence>MKNMNYKVLVIDDDEPIHYMIKNLLKNEFSVLNASNVQEAIDILSEKNVNLI</sequence>
<proteinExistence type="predicted"/>
<comment type="caution">
    <text evidence="3">The sequence shown here is derived from an EMBL/GenBank/DDBJ whole genome shotgun (WGS) entry which is preliminary data.</text>
</comment>
<keyword evidence="4" id="KW-1185">Reference proteome</keyword>
<dbReference type="Proteomes" id="UP001597460">
    <property type="component" value="Unassembled WGS sequence"/>
</dbReference>
<protein>
    <recommendedName>
        <fullName evidence="2">Response regulatory domain-containing protein</fullName>
    </recommendedName>
</protein>
<evidence type="ECO:0000259" key="2">
    <source>
        <dbReference type="PROSITE" id="PS50110"/>
    </source>
</evidence>
<feature type="domain" description="Response regulatory" evidence="2">
    <location>
        <begin position="7"/>
        <end position="52"/>
    </location>
</feature>
<evidence type="ECO:0000256" key="1">
    <source>
        <dbReference type="PROSITE-ProRule" id="PRU00169"/>
    </source>
</evidence>
<dbReference type="EMBL" id="JBHULI010000024">
    <property type="protein sequence ID" value="MFD2532300.1"/>
    <property type="molecule type" value="Genomic_DNA"/>
</dbReference>
<dbReference type="InterPro" id="IPR001789">
    <property type="entry name" value="Sig_transdc_resp-reg_receiver"/>
</dbReference>
<evidence type="ECO:0000313" key="3">
    <source>
        <dbReference type="EMBL" id="MFD2532300.1"/>
    </source>
</evidence>
<name>A0ABW5JKM6_9BACT</name>
<dbReference type="SUPFAM" id="SSF52172">
    <property type="entry name" value="CheY-like"/>
    <property type="match status" value="1"/>
</dbReference>
<reference evidence="4" key="1">
    <citation type="journal article" date="2019" name="Int. J. Syst. Evol. Microbiol.">
        <title>The Global Catalogue of Microorganisms (GCM) 10K type strain sequencing project: providing services to taxonomists for standard genome sequencing and annotation.</title>
        <authorList>
            <consortium name="The Broad Institute Genomics Platform"/>
            <consortium name="The Broad Institute Genome Sequencing Center for Infectious Disease"/>
            <person name="Wu L."/>
            <person name="Ma J."/>
        </authorList>
    </citation>
    <scope>NUCLEOTIDE SEQUENCE [LARGE SCALE GENOMIC DNA]</scope>
    <source>
        <strain evidence="4">KCTC 52042</strain>
    </source>
</reference>
<evidence type="ECO:0000313" key="4">
    <source>
        <dbReference type="Proteomes" id="UP001597460"/>
    </source>
</evidence>
<dbReference type="PROSITE" id="PS50110">
    <property type="entry name" value="RESPONSE_REGULATORY"/>
    <property type="match status" value="1"/>
</dbReference>
<dbReference type="Gene3D" id="3.40.50.2300">
    <property type="match status" value="1"/>
</dbReference>
<organism evidence="3 4">
    <name type="scientific">Gracilimonas halophila</name>
    <dbReference type="NCBI Taxonomy" id="1834464"/>
    <lineage>
        <taxon>Bacteria</taxon>
        <taxon>Pseudomonadati</taxon>
        <taxon>Balneolota</taxon>
        <taxon>Balneolia</taxon>
        <taxon>Balneolales</taxon>
        <taxon>Balneolaceae</taxon>
        <taxon>Gracilimonas</taxon>
    </lineage>
</organism>
<dbReference type="RefSeq" id="WP_390300626.1">
    <property type="nucleotide sequence ID" value="NZ_JBHULI010000024.1"/>
</dbReference>
<gene>
    <name evidence="3" type="ORF">ACFSVN_07565</name>
</gene>
<accession>A0ABW5JKM6</accession>